<dbReference type="Pfam" id="PF04545">
    <property type="entry name" value="Sigma70_r4"/>
    <property type="match status" value="1"/>
</dbReference>
<feature type="domain" description="RNA polymerase sigma-70" evidence="6">
    <location>
        <begin position="88"/>
        <end position="101"/>
    </location>
</feature>
<keyword evidence="4" id="KW-0238">DNA-binding</keyword>
<dbReference type="InterPro" id="IPR007624">
    <property type="entry name" value="RNA_pol_sigma70_r3"/>
</dbReference>
<protein>
    <submittedName>
        <fullName evidence="7">RNA polymerase sigma factor SigA2</fullName>
    </submittedName>
</protein>
<evidence type="ECO:0000313" key="8">
    <source>
        <dbReference type="Proteomes" id="UP000320055"/>
    </source>
</evidence>
<evidence type="ECO:0000313" key="7">
    <source>
        <dbReference type="EMBL" id="VEP13884.1"/>
    </source>
</evidence>
<evidence type="ECO:0000256" key="4">
    <source>
        <dbReference type="ARBA" id="ARBA00023125"/>
    </source>
</evidence>
<dbReference type="Pfam" id="PF00140">
    <property type="entry name" value="Sigma70_r1_2"/>
    <property type="match status" value="1"/>
</dbReference>
<dbReference type="EMBL" id="CAACVJ010000141">
    <property type="protein sequence ID" value="VEP13884.1"/>
    <property type="molecule type" value="Genomic_DNA"/>
</dbReference>
<gene>
    <name evidence="7" type="primary">sigA</name>
    <name evidence="7" type="ORF">H1P_2250002</name>
</gene>
<dbReference type="InterPro" id="IPR013324">
    <property type="entry name" value="RNA_pol_sigma_r3/r4-like"/>
</dbReference>
<name>A0A563VR50_9CYAN</name>
<dbReference type="InterPro" id="IPR009042">
    <property type="entry name" value="RNA_pol_sigma70_r1_2"/>
</dbReference>
<dbReference type="PIRSF" id="PIRSF000770">
    <property type="entry name" value="RNA_pol_sigma-SigE/K"/>
    <property type="match status" value="1"/>
</dbReference>
<keyword evidence="3" id="KW-0731">Sigma factor</keyword>
<dbReference type="InterPro" id="IPR014284">
    <property type="entry name" value="RNA_pol_sigma-70_dom"/>
</dbReference>
<dbReference type="Proteomes" id="UP000320055">
    <property type="component" value="Unassembled WGS sequence"/>
</dbReference>
<comment type="similarity">
    <text evidence="1">Belongs to the sigma-70 factor family.</text>
</comment>
<dbReference type="Pfam" id="PF04542">
    <property type="entry name" value="Sigma70_r2"/>
    <property type="match status" value="1"/>
</dbReference>
<evidence type="ECO:0000256" key="3">
    <source>
        <dbReference type="ARBA" id="ARBA00023082"/>
    </source>
</evidence>
<organism evidence="7 8">
    <name type="scientific">Hyella patelloides LEGE 07179</name>
    <dbReference type="NCBI Taxonomy" id="945734"/>
    <lineage>
        <taxon>Bacteria</taxon>
        <taxon>Bacillati</taxon>
        <taxon>Cyanobacteriota</taxon>
        <taxon>Cyanophyceae</taxon>
        <taxon>Pleurocapsales</taxon>
        <taxon>Hyellaceae</taxon>
        <taxon>Hyella</taxon>
    </lineage>
</organism>
<dbReference type="NCBIfam" id="TIGR02937">
    <property type="entry name" value="sigma70-ECF"/>
    <property type="match status" value="1"/>
</dbReference>
<dbReference type="SUPFAM" id="SSF88659">
    <property type="entry name" value="Sigma3 and sigma4 domains of RNA polymerase sigma factors"/>
    <property type="match status" value="2"/>
</dbReference>
<dbReference type="InterPro" id="IPR007630">
    <property type="entry name" value="RNA_pol_sigma70_r4"/>
</dbReference>
<dbReference type="GO" id="GO:0003677">
    <property type="term" value="F:DNA binding"/>
    <property type="evidence" value="ECO:0007669"/>
    <property type="project" value="UniProtKB-KW"/>
</dbReference>
<dbReference type="InterPro" id="IPR000943">
    <property type="entry name" value="RNA_pol_sigma70"/>
</dbReference>
<keyword evidence="8" id="KW-1185">Reference proteome</keyword>
<accession>A0A563VR50</accession>
<dbReference type="SUPFAM" id="SSF88946">
    <property type="entry name" value="Sigma2 domain of RNA polymerase sigma factors"/>
    <property type="match status" value="1"/>
</dbReference>
<dbReference type="GO" id="GO:0016987">
    <property type="term" value="F:sigma factor activity"/>
    <property type="evidence" value="ECO:0007669"/>
    <property type="project" value="UniProtKB-KW"/>
</dbReference>
<dbReference type="Gene3D" id="1.10.10.10">
    <property type="entry name" value="Winged helix-like DNA-binding domain superfamily/Winged helix DNA-binding domain"/>
    <property type="match status" value="2"/>
</dbReference>
<dbReference type="RefSeq" id="WP_144872139.1">
    <property type="nucleotide sequence ID" value="NZ_LR213971.1"/>
</dbReference>
<dbReference type="PANTHER" id="PTHR30603:SF60">
    <property type="entry name" value="RNA POLYMERASE SIGMA FACTOR RPOD"/>
    <property type="match status" value="1"/>
</dbReference>
<dbReference type="PRINTS" id="PR00046">
    <property type="entry name" value="SIGMA70FCT"/>
</dbReference>
<dbReference type="FunFam" id="1.10.601.10:FF:000001">
    <property type="entry name" value="RNA polymerase sigma factor SigA"/>
    <property type="match status" value="1"/>
</dbReference>
<dbReference type="OrthoDB" id="1185556at2"/>
<proteinExistence type="inferred from homology"/>
<keyword evidence="5" id="KW-0804">Transcription</keyword>
<evidence type="ECO:0000256" key="1">
    <source>
        <dbReference type="ARBA" id="ARBA00007788"/>
    </source>
</evidence>
<evidence type="ECO:0000256" key="5">
    <source>
        <dbReference type="ARBA" id="ARBA00023163"/>
    </source>
</evidence>
<dbReference type="PROSITE" id="PS00715">
    <property type="entry name" value="SIGMA70_1"/>
    <property type="match status" value="1"/>
</dbReference>
<evidence type="ECO:0000259" key="6">
    <source>
        <dbReference type="PROSITE" id="PS00715"/>
    </source>
</evidence>
<keyword evidence="2" id="KW-0805">Transcription regulation</keyword>
<evidence type="ECO:0000256" key="2">
    <source>
        <dbReference type="ARBA" id="ARBA00023015"/>
    </source>
</evidence>
<dbReference type="InterPro" id="IPR013325">
    <property type="entry name" value="RNA_pol_sigma_r2"/>
</dbReference>
<dbReference type="CDD" id="cd06171">
    <property type="entry name" value="Sigma70_r4"/>
    <property type="match status" value="1"/>
</dbReference>
<dbReference type="Pfam" id="PF04539">
    <property type="entry name" value="Sigma70_r3"/>
    <property type="match status" value="1"/>
</dbReference>
<dbReference type="InterPro" id="IPR036388">
    <property type="entry name" value="WH-like_DNA-bd_sf"/>
</dbReference>
<dbReference type="Gene3D" id="1.10.601.10">
    <property type="entry name" value="RNA Polymerase Primary Sigma Factor"/>
    <property type="match status" value="2"/>
</dbReference>
<dbReference type="AlphaFoldDB" id="A0A563VR50"/>
<dbReference type="PANTHER" id="PTHR30603">
    <property type="entry name" value="RNA POLYMERASE SIGMA FACTOR RPO"/>
    <property type="match status" value="1"/>
</dbReference>
<reference evidence="7 8" key="1">
    <citation type="submission" date="2019-01" db="EMBL/GenBank/DDBJ databases">
        <authorList>
            <person name="Brito A."/>
        </authorList>
    </citation>
    <scope>NUCLEOTIDE SEQUENCE [LARGE SCALE GENOMIC DNA]</scope>
    <source>
        <strain evidence="7">1</strain>
    </source>
</reference>
<dbReference type="GO" id="GO:0006352">
    <property type="term" value="P:DNA-templated transcription initiation"/>
    <property type="evidence" value="ECO:0007669"/>
    <property type="project" value="InterPro"/>
</dbReference>
<dbReference type="InterPro" id="IPR050239">
    <property type="entry name" value="Sigma-70_RNA_pol_init_factors"/>
</dbReference>
<sequence length="295" mass="33514">MANNSSDTVRNYLKEIGRTPLLSAEEEVKLAKQIKAMLPLLDKEDLTPEEKKIIRQGQRAKQKMVQANLRLVVSVAKKYQNRGLSMLDLIQEGSIGLMRGAEKFDASKGYKFSTYGYWWIKQAITRAIANHARTIRLPIHITQDLNKIKKVTRQLSQKLGRKPRDSEISQELNIDIKKLKYLIEASRIASTKSLNITIDENQTELGQILADDGASPSDFVTNQEIRTQIQNLLYTLSPKQRDVISLRYGLNDGKTMTYEQIGDVCGISRERVRQIKNKAMKLLKKRAIDLSTLAG</sequence>
<dbReference type="InterPro" id="IPR007627">
    <property type="entry name" value="RNA_pol_sigma70_r2"/>
</dbReference>